<dbReference type="SUPFAM" id="SSF46785">
    <property type="entry name" value="Winged helix' DNA-binding domain"/>
    <property type="match status" value="1"/>
</dbReference>
<proteinExistence type="inferred from homology"/>
<evidence type="ECO:0000256" key="2">
    <source>
        <dbReference type="ARBA" id="ARBA00023015"/>
    </source>
</evidence>
<evidence type="ECO:0000256" key="4">
    <source>
        <dbReference type="ARBA" id="ARBA00023163"/>
    </source>
</evidence>
<dbReference type="InterPro" id="IPR005119">
    <property type="entry name" value="LysR_subst-bd"/>
</dbReference>
<dbReference type="PANTHER" id="PTHR30126">
    <property type="entry name" value="HTH-TYPE TRANSCRIPTIONAL REGULATOR"/>
    <property type="match status" value="1"/>
</dbReference>
<evidence type="ECO:0000256" key="3">
    <source>
        <dbReference type="ARBA" id="ARBA00023125"/>
    </source>
</evidence>
<protein>
    <submittedName>
        <fullName evidence="6">LysR family transcriptional regulator</fullName>
    </submittedName>
</protein>
<dbReference type="SUPFAM" id="SSF53850">
    <property type="entry name" value="Periplasmic binding protein-like II"/>
    <property type="match status" value="1"/>
</dbReference>
<evidence type="ECO:0000313" key="6">
    <source>
        <dbReference type="EMBL" id="MBE7940267.1"/>
    </source>
</evidence>
<dbReference type="InterPro" id="IPR036390">
    <property type="entry name" value="WH_DNA-bd_sf"/>
</dbReference>
<comment type="caution">
    <text evidence="6">The sequence shown here is derived from an EMBL/GenBank/DDBJ whole genome shotgun (WGS) entry which is preliminary data.</text>
</comment>
<sequence length="305" mass="32348">MHLSLRQLQIFEAVARTGSTRAAGDEIALSQSATSAALNELERLLAMRLFDRVGKRLLLNDNGRELLPRARALLAAARELEAMGQTPAAQLQSLRMGASMTVAAHLVPPLLARLYGDAVQRADRWHASVAVDNTAGICAAVAAFELDVGLIEGPCDDPALAVHPWVTDDLVVVASPALAAAGPPRLGVRELRQAVWLLREKGSGTREATDQALLPHLRAYQRSIDIASSEALLGAALLGLGHAVLSRRVVAPRLASGDLCEVPTTLPAIRRQCWWVVHRDKQPSAALQRCIAVLTAGAGALGALA</sequence>
<evidence type="ECO:0000313" key="7">
    <source>
        <dbReference type="Proteomes" id="UP000715965"/>
    </source>
</evidence>
<keyword evidence="2" id="KW-0805">Transcription regulation</keyword>
<dbReference type="InterPro" id="IPR036388">
    <property type="entry name" value="WH-like_DNA-bd_sf"/>
</dbReference>
<dbReference type="Pfam" id="PF00126">
    <property type="entry name" value="HTH_1"/>
    <property type="match status" value="1"/>
</dbReference>
<comment type="similarity">
    <text evidence="1">Belongs to the LysR transcriptional regulatory family.</text>
</comment>
<keyword evidence="3" id="KW-0238">DNA-binding</keyword>
<reference evidence="6 7" key="1">
    <citation type="submission" date="2020-10" db="EMBL/GenBank/DDBJ databases">
        <title>Draft genome of Ramlibacter aquaticus LMG 30558.</title>
        <authorList>
            <person name="Props R."/>
        </authorList>
    </citation>
    <scope>NUCLEOTIDE SEQUENCE [LARGE SCALE GENOMIC DNA]</scope>
    <source>
        <strain evidence="6 7">LMG 30558</strain>
    </source>
</reference>
<evidence type="ECO:0000259" key="5">
    <source>
        <dbReference type="PROSITE" id="PS50931"/>
    </source>
</evidence>
<name>A0ABR9SDZ2_9BURK</name>
<dbReference type="PROSITE" id="PS50931">
    <property type="entry name" value="HTH_LYSR"/>
    <property type="match status" value="1"/>
</dbReference>
<dbReference type="PANTHER" id="PTHR30126:SF94">
    <property type="entry name" value="LYSR FAMILY TRANSCRIPTIONAL REGULATOR"/>
    <property type="match status" value="1"/>
</dbReference>
<dbReference type="Gene3D" id="3.40.190.290">
    <property type="match status" value="1"/>
</dbReference>
<keyword evidence="7" id="KW-1185">Reference proteome</keyword>
<organism evidence="6 7">
    <name type="scientific">Ramlibacter aquaticus</name>
    <dbReference type="NCBI Taxonomy" id="2780094"/>
    <lineage>
        <taxon>Bacteria</taxon>
        <taxon>Pseudomonadati</taxon>
        <taxon>Pseudomonadota</taxon>
        <taxon>Betaproteobacteria</taxon>
        <taxon>Burkholderiales</taxon>
        <taxon>Comamonadaceae</taxon>
        <taxon>Ramlibacter</taxon>
    </lineage>
</organism>
<gene>
    <name evidence="6" type="ORF">IM725_06755</name>
</gene>
<keyword evidence="4" id="KW-0804">Transcription</keyword>
<dbReference type="Proteomes" id="UP000715965">
    <property type="component" value="Unassembled WGS sequence"/>
</dbReference>
<dbReference type="Gene3D" id="1.10.10.10">
    <property type="entry name" value="Winged helix-like DNA-binding domain superfamily/Winged helix DNA-binding domain"/>
    <property type="match status" value="1"/>
</dbReference>
<feature type="domain" description="HTH lysR-type" evidence="5">
    <location>
        <begin position="3"/>
        <end position="60"/>
    </location>
</feature>
<evidence type="ECO:0000256" key="1">
    <source>
        <dbReference type="ARBA" id="ARBA00009437"/>
    </source>
</evidence>
<dbReference type="Pfam" id="PF03466">
    <property type="entry name" value="LysR_substrate"/>
    <property type="match status" value="1"/>
</dbReference>
<dbReference type="EMBL" id="JADDOJ010000019">
    <property type="protein sequence ID" value="MBE7940267.1"/>
    <property type="molecule type" value="Genomic_DNA"/>
</dbReference>
<accession>A0ABR9SDZ2</accession>
<dbReference type="InterPro" id="IPR000847">
    <property type="entry name" value="LysR_HTH_N"/>
</dbReference>